<protein>
    <submittedName>
        <fullName evidence="1">Uncharacterized protein</fullName>
    </submittedName>
</protein>
<organism evidence="1">
    <name type="scientific">Arundo donax</name>
    <name type="common">Giant reed</name>
    <name type="synonym">Donax arundinaceus</name>
    <dbReference type="NCBI Taxonomy" id="35708"/>
    <lineage>
        <taxon>Eukaryota</taxon>
        <taxon>Viridiplantae</taxon>
        <taxon>Streptophyta</taxon>
        <taxon>Embryophyta</taxon>
        <taxon>Tracheophyta</taxon>
        <taxon>Spermatophyta</taxon>
        <taxon>Magnoliopsida</taxon>
        <taxon>Liliopsida</taxon>
        <taxon>Poales</taxon>
        <taxon>Poaceae</taxon>
        <taxon>PACMAD clade</taxon>
        <taxon>Arundinoideae</taxon>
        <taxon>Arundineae</taxon>
        <taxon>Arundo</taxon>
    </lineage>
</organism>
<sequence length="63" mass="6944">MFNLAPHPRISGSGKIGTYAVSSLGVKTLLKLAKQVWIYLFQAKIKIPFKVKGCALHVCCQLQ</sequence>
<proteinExistence type="predicted"/>
<dbReference type="AlphaFoldDB" id="A0A0A9BED1"/>
<evidence type="ECO:0000313" key="1">
    <source>
        <dbReference type="EMBL" id="JAD60518.1"/>
    </source>
</evidence>
<name>A0A0A9BED1_ARUDO</name>
<dbReference type="EMBL" id="GBRH01237377">
    <property type="protein sequence ID" value="JAD60518.1"/>
    <property type="molecule type" value="Transcribed_RNA"/>
</dbReference>
<reference evidence="1" key="1">
    <citation type="submission" date="2014-09" db="EMBL/GenBank/DDBJ databases">
        <authorList>
            <person name="Magalhaes I.L.F."/>
            <person name="Oliveira U."/>
            <person name="Santos F.R."/>
            <person name="Vidigal T.H.D.A."/>
            <person name="Brescovit A.D."/>
            <person name="Santos A.J."/>
        </authorList>
    </citation>
    <scope>NUCLEOTIDE SEQUENCE</scope>
    <source>
        <tissue evidence="1">Shoot tissue taken approximately 20 cm above the soil surface</tissue>
    </source>
</reference>
<reference evidence="1" key="2">
    <citation type="journal article" date="2015" name="Data Brief">
        <title>Shoot transcriptome of the giant reed, Arundo donax.</title>
        <authorList>
            <person name="Barrero R.A."/>
            <person name="Guerrero F.D."/>
            <person name="Moolhuijzen P."/>
            <person name="Goolsby J.A."/>
            <person name="Tidwell J."/>
            <person name="Bellgard S.E."/>
            <person name="Bellgard M.I."/>
        </authorList>
    </citation>
    <scope>NUCLEOTIDE SEQUENCE</scope>
    <source>
        <tissue evidence="1">Shoot tissue taken approximately 20 cm above the soil surface</tissue>
    </source>
</reference>
<accession>A0A0A9BED1</accession>